<comment type="caution">
    <text evidence="1">The sequence shown here is derived from an EMBL/GenBank/DDBJ whole genome shotgun (WGS) entry which is preliminary data.</text>
</comment>
<dbReference type="EMBL" id="JAADJG010000712">
    <property type="protein sequence ID" value="KAF4438867.1"/>
    <property type="molecule type" value="Genomic_DNA"/>
</dbReference>
<evidence type="ECO:0000313" key="1">
    <source>
        <dbReference type="EMBL" id="KAF4438867.1"/>
    </source>
</evidence>
<name>A0A8H4JWA3_9HYPO</name>
<proteinExistence type="predicted"/>
<dbReference type="AlphaFoldDB" id="A0A8H4JWA3"/>
<reference evidence="1" key="1">
    <citation type="submission" date="2020-01" db="EMBL/GenBank/DDBJ databases">
        <title>Identification and distribution of gene clusters putatively required for synthesis of sphingolipid metabolism inhibitors in phylogenetically diverse species of the filamentous fungus Fusarium.</title>
        <authorList>
            <person name="Kim H.-S."/>
            <person name="Busman M."/>
            <person name="Brown D.W."/>
            <person name="Divon H."/>
            <person name="Uhlig S."/>
            <person name="Proctor R.H."/>
        </authorList>
    </citation>
    <scope>NUCLEOTIDE SEQUENCE</scope>
    <source>
        <strain evidence="1">NRRL 53441</strain>
    </source>
</reference>
<gene>
    <name evidence="1" type="ORF">F53441_12706</name>
</gene>
<evidence type="ECO:0000313" key="2">
    <source>
        <dbReference type="Proteomes" id="UP000605986"/>
    </source>
</evidence>
<protein>
    <submittedName>
        <fullName evidence="1">Uncharacterized protein</fullName>
    </submittedName>
</protein>
<keyword evidence="2" id="KW-1185">Reference proteome</keyword>
<accession>A0A8H4JWA3</accession>
<sequence length="272" mass="31449">MDSSAQYRSARYPSGRYSWDKQIFRHGSAQILIDTRLGVVIAHLESTGTIGYVMMKKQDICSLLEGYPPWYRQVFWTRANIEIPFPITESRHVPRGGWIVAVGLMDLNRRGQRPLPVYRVTEELMQLRFEGHNAYYYAIKRCRNRVRDAILPRFPGIDAQFAEESLSYLVSQFTGSAMPHRGWFKGQPEQHLTRSECCFAMDLFSNMQPLSNDEIARLRPILFPFLAAAVNGAFEVTEYLKDHGKELRIPDELQPDEKVVYIRDCTTQLPIP</sequence>
<dbReference type="OrthoDB" id="5292533at2759"/>
<dbReference type="Proteomes" id="UP000605986">
    <property type="component" value="Unassembled WGS sequence"/>
</dbReference>
<organism evidence="1 2">
    <name type="scientific">Fusarium austroafricanum</name>
    <dbReference type="NCBI Taxonomy" id="2364996"/>
    <lineage>
        <taxon>Eukaryota</taxon>
        <taxon>Fungi</taxon>
        <taxon>Dikarya</taxon>
        <taxon>Ascomycota</taxon>
        <taxon>Pezizomycotina</taxon>
        <taxon>Sordariomycetes</taxon>
        <taxon>Hypocreomycetidae</taxon>
        <taxon>Hypocreales</taxon>
        <taxon>Nectriaceae</taxon>
        <taxon>Fusarium</taxon>
        <taxon>Fusarium concolor species complex</taxon>
    </lineage>
</organism>